<dbReference type="Pfam" id="PF01841">
    <property type="entry name" value="Transglut_core"/>
    <property type="match status" value="1"/>
</dbReference>
<evidence type="ECO:0000259" key="3">
    <source>
        <dbReference type="SMART" id="SM00460"/>
    </source>
</evidence>
<keyword evidence="5" id="KW-1185">Reference proteome</keyword>
<dbReference type="EMBL" id="FMUH01000003">
    <property type="protein sequence ID" value="SCX50161.1"/>
    <property type="molecule type" value="Genomic_DNA"/>
</dbReference>
<dbReference type="STRING" id="1960309.SAMN03159343_2352"/>
<keyword evidence="2" id="KW-1133">Transmembrane helix</keyword>
<feature type="compositionally biased region" description="Low complexity" evidence="1">
    <location>
        <begin position="568"/>
        <end position="586"/>
    </location>
</feature>
<feature type="transmembrane region" description="Helical" evidence="2">
    <location>
        <begin position="32"/>
        <end position="52"/>
    </location>
</feature>
<dbReference type="PANTHER" id="PTHR42736">
    <property type="entry name" value="PROTEIN-GLUTAMINE GAMMA-GLUTAMYLTRANSFERASE"/>
    <property type="match status" value="1"/>
</dbReference>
<feature type="transmembrane region" description="Helical" evidence="2">
    <location>
        <begin position="122"/>
        <end position="146"/>
    </location>
</feature>
<dbReference type="RefSeq" id="WP_092804867.1">
    <property type="nucleotide sequence ID" value="NZ_FMUH01000003.1"/>
</dbReference>
<dbReference type="Gene3D" id="3.10.620.30">
    <property type="match status" value="1"/>
</dbReference>
<sequence length="767" mass="79174">MNRARWGTVLAVAAALCLGSLALTPVYATGAWLPTAVLAVLTVTASGALLRAATERMGRADSVVGELVVPLVQIAALLTLLTWVFAPARALLGVLPTPSSTADLLEVLATGFGQIREQSTPVLPLAGLLSLAALLVGTLTLVVDLVAVGGRQPAAGGLALLVLCCVPVATTTGDVSLLVFLGPALGLALLLWADQRLRLAGRQRSGPGALAGTGALPALRLGAVAVLAGLLAPLVVPTLAEGSLAAGLGTGSGSGVSSTGTSLDPQAALRGQLTQPAPVDLLRVEADVRDPAYLRAVALDRYTDEGWEIGALDGDRSLASTGELVPVPGTVPQREVQATISALAHDDRFLPLFASVGTAAVDDVDGEDWQVDVASGTVFGRDGTRTAGRTWTETAREALPTVDQLAASPALPADDPVQQAFTALPALDPRVTDLVDELTSPAQSPDQRVRAIYDFLTDRANGFVYSLRTEPGSTGDDLADFLELRRGYCEQYAGAMAVLVRAAGVPARVVLGYTPGREQADGARLVTTADAHAWVEVFYDGLGWVPFDPTPIAGVRAVELPWAPRADAPPQQTQAPAVPTSAPAVPSAQLDRDDEFVPVATPVTDRGLPWAVIAAWGGGSVGLLALLAVPAVLRAAQRRRRLATGGPASAWDELLALAVDLDVPLRSTGTPRQLADDLVAHTGRAGVAGVGSAVRTLADALQADVYAPPSSDPTPGLPAAVRVVETALRRSRPRRARVRARLLPASLLADAAGRLRDHRPARATNPA</sequence>
<protein>
    <submittedName>
        <fullName evidence="4">Transglutaminase-like superfamily protein</fullName>
    </submittedName>
</protein>
<evidence type="ECO:0000256" key="2">
    <source>
        <dbReference type="SAM" id="Phobius"/>
    </source>
</evidence>
<organism evidence="4 5">
    <name type="scientific">Klenkia marina</name>
    <dbReference type="NCBI Taxonomy" id="1960309"/>
    <lineage>
        <taxon>Bacteria</taxon>
        <taxon>Bacillati</taxon>
        <taxon>Actinomycetota</taxon>
        <taxon>Actinomycetes</taxon>
        <taxon>Geodermatophilales</taxon>
        <taxon>Geodermatophilaceae</taxon>
        <taxon>Klenkia</taxon>
    </lineage>
</organism>
<dbReference type="PANTHER" id="PTHR42736:SF1">
    <property type="entry name" value="PROTEIN-GLUTAMINE GAMMA-GLUTAMYLTRANSFERASE"/>
    <property type="match status" value="1"/>
</dbReference>
<dbReference type="SUPFAM" id="SSF54001">
    <property type="entry name" value="Cysteine proteinases"/>
    <property type="match status" value="1"/>
</dbReference>
<evidence type="ECO:0000313" key="4">
    <source>
        <dbReference type="EMBL" id="SCX50161.1"/>
    </source>
</evidence>
<dbReference type="SMART" id="SM00460">
    <property type="entry name" value="TGc"/>
    <property type="match status" value="1"/>
</dbReference>
<keyword evidence="2" id="KW-0812">Transmembrane</keyword>
<dbReference type="Proteomes" id="UP000198981">
    <property type="component" value="Unassembled WGS sequence"/>
</dbReference>
<keyword evidence="2" id="KW-0472">Membrane</keyword>
<gene>
    <name evidence="4" type="ORF">SAMN03159343_2352</name>
</gene>
<feature type="transmembrane region" description="Helical" evidence="2">
    <location>
        <begin position="175"/>
        <end position="193"/>
    </location>
</feature>
<dbReference type="InterPro" id="IPR002931">
    <property type="entry name" value="Transglutaminase-like"/>
</dbReference>
<dbReference type="Pfam" id="PF11992">
    <property type="entry name" value="TgpA_N"/>
    <property type="match status" value="1"/>
</dbReference>
<dbReference type="InterPro" id="IPR052901">
    <property type="entry name" value="Bact_TGase-like"/>
</dbReference>
<feature type="transmembrane region" description="Helical" evidence="2">
    <location>
        <begin position="64"/>
        <end position="86"/>
    </location>
</feature>
<dbReference type="InterPro" id="IPR038765">
    <property type="entry name" value="Papain-like_cys_pep_sf"/>
</dbReference>
<accession>A0A1G4Y9M3</accession>
<dbReference type="InterPro" id="IPR021878">
    <property type="entry name" value="TgpA_N"/>
</dbReference>
<dbReference type="AlphaFoldDB" id="A0A1G4Y9M3"/>
<proteinExistence type="predicted"/>
<name>A0A1G4Y9M3_9ACTN</name>
<feature type="region of interest" description="Disordered" evidence="1">
    <location>
        <begin position="566"/>
        <end position="586"/>
    </location>
</feature>
<feature type="transmembrane region" description="Helical" evidence="2">
    <location>
        <begin position="214"/>
        <end position="236"/>
    </location>
</feature>
<feature type="transmembrane region" description="Helical" evidence="2">
    <location>
        <begin position="153"/>
        <end position="169"/>
    </location>
</feature>
<evidence type="ECO:0000313" key="5">
    <source>
        <dbReference type="Proteomes" id="UP000198981"/>
    </source>
</evidence>
<dbReference type="OrthoDB" id="9804023at2"/>
<feature type="transmembrane region" description="Helical" evidence="2">
    <location>
        <begin position="608"/>
        <end position="633"/>
    </location>
</feature>
<reference evidence="5" key="1">
    <citation type="submission" date="2016-10" db="EMBL/GenBank/DDBJ databases">
        <authorList>
            <person name="Varghese N."/>
            <person name="Submissions S."/>
        </authorList>
    </citation>
    <scope>NUCLEOTIDE SEQUENCE [LARGE SCALE GENOMIC DNA]</scope>
    <source>
        <strain evidence="5">DSM 45722</strain>
    </source>
</reference>
<evidence type="ECO:0000256" key="1">
    <source>
        <dbReference type="SAM" id="MobiDB-lite"/>
    </source>
</evidence>
<feature type="domain" description="Transglutaminase-like" evidence="3">
    <location>
        <begin position="481"/>
        <end position="551"/>
    </location>
</feature>